<accession>A0A1Y2C2Q6</accession>
<comment type="caution">
    <text evidence="2">The sequence shown here is derived from an EMBL/GenBank/DDBJ whole genome shotgun (WGS) entry which is preliminary data.</text>
</comment>
<feature type="coiled-coil region" evidence="1">
    <location>
        <begin position="72"/>
        <end position="187"/>
    </location>
</feature>
<dbReference type="Proteomes" id="UP000193920">
    <property type="component" value="Unassembled WGS sequence"/>
</dbReference>
<keyword evidence="3" id="KW-1185">Reference proteome</keyword>
<protein>
    <submittedName>
        <fullName evidence="2">Uncharacterized protein</fullName>
    </submittedName>
</protein>
<sequence length="198" mass="23526">METESKENIPLPEEISTEEISTDKLNIDDILNSINEKLSLDDNIKQNISNIFSEKPELVNFLQIIDQQLIDKTEDEKLVEELKLHYEELKSQKVELEINFEQKSHNFEKRNEELLIEAKKYKDLVETTKKEYAEKDEKFEELKQKFSDVQTKLIKSKQDMINIKANNDRTEAEKKDLLSEIDKNQRKSKILMVKMKNY</sequence>
<dbReference type="AlphaFoldDB" id="A0A1Y2C2Q6"/>
<proteinExistence type="predicted"/>
<organism evidence="2 3">
    <name type="scientific">Neocallimastix californiae</name>
    <dbReference type="NCBI Taxonomy" id="1754190"/>
    <lineage>
        <taxon>Eukaryota</taxon>
        <taxon>Fungi</taxon>
        <taxon>Fungi incertae sedis</taxon>
        <taxon>Chytridiomycota</taxon>
        <taxon>Chytridiomycota incertae sedis</taxon>
        <taxon>Neocallimastigomycetes</taxon>
        <taxon>Neocallimastigales</taxon>
        <taxon>Neocallimastigaceae</taxon>
        <taxon>Neocallimastix</taxon>
    </lineage>
</organism>
<keyword evidence="1" id="KW-0175">Coiled coil</keyword>
<dbReference type="EMBL" id="MCOG01000125">
    <property type="protein sequence ID" value="ORY41167.1"/>
    <property type="molecule type" value="Genomic_DNA"/>
</dbReference>
<reference evidence="2 3" key="1">
    <citation type="submission" date="2016-08" db="EMBL/GenBank/DDBJ databases">
        <title>A Parts List for Fungal Cellulosomes Revealed by Comparative Genomics.</title>
        <authorList>
            <consortium name="DOE Joint Genome Institute"/>
            <person name="Haitjema C.H."/>
            <person name="Gilmore S.P."/>
            <person name="Henske J.K."/>
            <person name="Solomon K.V."/>
            <person name="De Groot R."/>
            <person name="Kuo A."/>
            <person name="Mondo S.J."/>
            <person name="Salamov A.A."/>
            <person name="Labutti K."/>
            <person name="Zhao Z."/>
            <person name="Chiniquy J."/>
            <person name="Barry K."/>
            <person name="Brewer H.M."/>
            <person name="Purvine S.O."/>
            <person name="Wright A.T."/>
            <person name="Boxma B."/>
            <person name="Van Alen T."/>
            <person name="Hackstein J.H."/>
            <person name="Baker S.E."/>
            <person name="Grigoriev I.V."/>
            <person name="O'Malley M.A."/>
        </authorList>
    </citation>
    <scope>NUCLEOTIDE SEQUENCE [LARGE SCALE GENOMIC DNA]</scope>
    <source>
        <strain evidence="2 3">G1</strain>
    </source>
</reference>
<name>A0A1Y2C2Q6_9FUNG</name>
<evidence type="ECO:0000313" key="3">
    <source>
        <dbReference type="Proteomes" id="UP000193920"/>
    </source>
</evidence>
<evidence type="ECO:0000256" key="1">
    <source>
        <dbReference type="SAM" id="Coils"/>
    </source>
</evidence>
<evidence type="ECO:0000313" key="2">
    <source>
        <dbReference type="EMBL" id="ORY41167.1"/>
    </source>
</evidence>
<gene>
    <name evidence="2" type="ORF">LY90DRAFT_34624</name>
</gene>